<dbReference type="InterPro" id="IPR019734">
    <property type="entry name" value="TPR_rpt"/>
</dbReference>
<dbReference type="Pfam" id="PF00515">
    <property type="entry name" value="TPR_1"/>
    <property type="match status" value="1"/>
</dbReference>
<reference evidence="1" key="1">
    <citation type="submission" date="2018-05" db="EMBL/GenBank/DDBJ databases">
        <authorList>
            <person name="Lanie J.A."/>
            <person name="Ng W.-L."/>
            <person name="Kazmierczak K.M."/>
            <person name="Andrzejewski T.M."/>
            <person name="Davidsen T.M."/>
            <person name="Wayne K.J."/>
            <person name="Tettelin H."/>
            <person name="Glass J.I."/>
            <person name="Rusch D."/>
            <person name="Podicherti R."/>
            <person name="Tsui H.-C.T."/>
            <person name="Winkler M.E."/>
        </authorList>
    </citation>
    <scope>NUCLEOTIDE SEQUENCE</scope>
</reference>
<dbReference type="PROSITE" id="PS50005">
    <property type="entry name" value="TPR"/>
    <property type="match status" value="2"/>
</dbReference>
<sequence>MLNKKILFFSSILTIAMVFVACSSQEYTTAKLAIQQSEFTKAAEWLPKAMAVEPDNPEIPVVMAVEIHAEKGKWQDMVTLFNKAMDINPDKVIEVRGSFIPVKEAVGNYIDFYWAKEFNFGVEQFKKIQEDPENKPEYLETAILHFSNAAIINPSDANTHATLAKCYFDKGDKEAAKNAALTGVEKNPDSFETNFSAGQILGRAGMSSEDILPYYEKATVIEPSNSKALRELAGTYYDLDQKEKSIEVFENAITNEEDKIVKADLYFNLGVIHNQMGNYEAAETSFDEAYYLNEDDFEAALGMARSYEGLGDNYLNGAEGFDKDLDKAARWYRKAEKKIKSVMIVDIDNKETYQKNLELVRYKRDVAEGY</sequence>
<accession>A0A381UFN1</accession>
<dbReference type="Gene3D" id="1.25.40.10">
    <property type="entry name" value="Tetratricopeptide repeat domain"/>
    <property type="match status" value="3"/>
</dbReference>
<dbReference type="PROSITE" id="PS51257">
    <property type="entry name" value="PROKAR_LIPOPROTEIN"/>
    <property type="match status" value="1"/>
</dbReference>
<dbReference type="EMBL" id="UINC01006354">
    <property type="protein sequence ID" value="SVA27026.1"/>
    <property type="molecule type" value="Genomic_DNA"/>
</dbReference>
<dbReference type="PANTHER" id="PTHR12558:SF13">
    <property type="entry name" value="CELL DIVISION CYCLE PROTEIN 27 HOMOLOG"/>
    <property type="match status" value="1"/>
</dbReference>
<gene>
    <name evidence="1" type="ORF">METZ01_LOCUS79880</name>
</gene>
<organism evidence="1">
    <name type="scientific">marine metagenome</name>
    <dbReference type="NCBI Taxonomy" id="408172"/>
    <lineage>
        <taxon>unclassified sequences</taxon>
        <taxon>metagenomes</taxon>
        <taxon>ecological metagenomes</taxon>
    </lineage>
</organism>
<dbReference type="InterPro" id="IPR011990">
    <property type="entry name" value="TPR-like_helical_dom_sf"/>
</dbReference>
<dbReference type="SMART" id="SM00028">
    <property type="entry name" value="TPR"/>
    <property type="match status" value="4"/>
</dbReference>
<dbReference type="PROSITE" id="PS50293">
    <property type="entry name" value="TPR_REGION"/>
    <property type="match status" value="1"/>
</dbReference>
<protein>
    <submittedName>
        <fullName evidence="1">Uncharacterized protein</fullName>
    </submittedName>
</protein>
<dbReference type="AlphaFoldDB" id="A0A381UFN1"/>
<proteinExistence type="predicted"/>
<dbReference type="PANTHER" id="PTHR12558">
    <property type="entry name" value="CELL DIVISION CYCLE 16,23,27"/>
    <property type="match status" value="1"/>
</dbReference>
<evidence type="ECO:0000313" key="1">
    <source>
        <dbReference type="EMBL" id="SVA27026.1"/>
    </source>
</evidence>
<name>A0A381UFN1_9ZZZZ</name>
<dbReference type="SUPFAM" id="SSF48452">
    <property type="entry name" value="TPR-like"/>
    <property type="match status" value="2"/>
</dbReference>